<dbReference type="PANTHER" id="PTHR46832">
    <property type="entry name" value="5'-METHYLTHIOADENOSINE/S-ADENOSYLHOMOCYSTEINE NUCLEOSIDASE"/>
    <property type="match status" value="1"/>
</dbReference>
<accession>A0A1I0CJV3</accession>
<reference evidence="8" key="1">
    <citation type="submission" date="2016-10" db="EMBL/GenBank/DDBJ databases">
        <authorList>
            <person name="Varghese N."/>
            <person name="Submissions S."/>
        </authorList>
    </citation>
    <scope>NUCLEOTIDE SEQUENCE [LARGE SCALE GENOMIC DNA]</scope>
    <source>
        <strain evidence="8">DSM 1551</strain>
    </source>
</reference>
<evidence type="ECO:0000259" key="6">
    <source>
        <dbReference type="Pfam" id="PF01048"/>
    </source>
</evidence>
<dbReference type="InterPro" id="IPR010049">
    <property type="entry name" value="MTA_SAH_Nsdase"/>
</dbReference>
<dbReference type="GO" id="GO:0019509">
    <property type="term" value="P:L-methionine salvage from methylthioadenosine"/>
    <property type="evidence" value="ECO:0007669"/>
    <property type="project" value="UniProtKB-UniPathway"/>
</dbReference>
<evidence type="ECO:0000256" key="5">
    <source>
        <dbReference type="ARBA" id="ARBA00023167"/>
    </source>
</evidence>
<sequence length="201" mass="22737">MLKFYQSNFVQFELILVYSGVCKVNAAIATWQLINLFNVDIIINAGTAGGIDESVQLFDTIISKKVIYHDVGDDILTDFHPWLKSNYFSTDPSLINLIKSYYQESKYPLLIGTTVTGEQFITDKNRTEIKQKYSPLSVDMETASIGHVCYINKVPFITIRTITDTNKYQGIENVELNCIKASSISAYVVFEFLTKLTTSLI</sequence>
<dbReference type="Proteomes" id="UP000198558">
    <property type="component" value="Unassembled WGS sequence"/>
</dbReference>
<evidence type="ECO:0000256" key="4">
    <source>
        <dbReference type="ARBA" id="ARBA00022801"/>
    </source>
</evidence>
<protein>
    <recommendedName>
        <fullName evidence="2">adenosylhomocysteine nucleosidase</fullName>
        <ecNumber evidence="2">3.2.2.9</ecNumber>
    </recommendedName>
</protein>
<dbReference type="GO" id="GO:0019284">
    <property type="term" value="P:L-methionine salvage from S-adenosylmethionine"/>
    <property type="evidence" value="ECO:0007669"/>
    <property type="project" value="TreeGrafter"/>
</dbReference>
<evidence type="ECO:0000256" key="1">
    <source>
        <dbReference type="ARBA" id="ARBA00004945"/>
    </source>
</evidence>
<keyword evidence="8" id="KW-1185">Reference proteome</keyword>
<dbReference type="SUPFAM" id="SSF53167">
    <property type="entry name" value="Purine and uridine phosphorylases"/>
    <property type="match status" value="1"/>
</dbReference>
<dbReference type="EMBL" id="FOIN01000003">
    <property type="protein sequence ID" value="SET19934.1"/>
    <property type="molecule type" value="Genomic_DNA"/>
</dbReference>
<dbReference type="EC" id="3.2.2.9" evidence="2"/>
<gene>
    <name evidence="7" type="ORF">SAMN04489758_10390</name>
</gene>
<dbReference type="GO" id="GO:0008782">
    <property type="term" value="F:adenosylhomocysteine nucleosidase activity"/>
    <property type="evidence" value="ECO:0007669"/>
    <property type="project" value="UniProtKB-EC"/>
</dbReference>
<dbReference type="GO" id="GO:0009164">
    <property type="term" value="P:nucleoside catabolic process"/>
    <property type="evidence" value="ECO:0007669"/>
    <property type="project" value="InterPro"/>
</dbReference>
<keyword evidence="5" id="KW-0486">Methionine biosynthesis</keyword>
<dbReference type="GO" id="GO:0008930">
    <property type="term" value="F:methylthioadenosine nucleosidase activity"/>
    <property type="evidence" value="ECO:0007669"/>
    <property type="project" value="InterPro"/>
</dbReference>
<dbReference type="PANTHER" id="PTHR46832:SF1">
    <property type="entry name" value="5'-METHYLTHIOADENOSINE_S-ADENOSYLHOMOCYSTEINE NUCLEOSIDASE"/>
    <property type="match status" value="1"/>
</dbReference>
<evidence type="ECO:0000256" key="3">
    <source>
        <dbReference type="ARBA" id="ARBA00022605"/>
    </source>
</evidence>
<evidence type="ECO:0000313" key="8">
    <source>
        <dbReference type="Proteomes" id="UP000198558"/>
    </source>
</evidence>
<evidence type="ECO:0000256" key="2">
    <source>
        <dbReference type="ARBA" id="ARBA00011974"/>
    </source>
</evidence>
<dbReference type="RefSeq" id="WP_244881241.1">
    <property type="nucleotide sequence ID" value="NZ_FOIN01000003.1"/>
</dbReference>
<dbReference type="CDD" id="cd09008">
    <property type="entry name" value="MTAN"/>
    <property type="match status" value="1"/>
</dbReference>
<proteinExistence type="predicted"/>
<comment type="pathway">
    <text evidence="1">Amino-acid biosynthesis; L-methionine biosynthesis via salvage pathway; S-methyl-5-thio-alpha-D-ribose 1-phosphate from S-methyl-5'-thioadenosine (hydrolase route): step 1/2.</text>
</comment>
<dbReference type="Gene3D" id="3.40.50.1580">
    <property type="entry name" value="Nucleoside phosphorylase domain"/>
    <property type="match status" value="1"/>
</dbReference>
<evidence type="ECO:0000313" key="7">
    <source>
        <dbReference type="EMBL" id="SET19934.1"/>
    </source>
</evidence>
<dbReference type="InterPro" id="IPR035994">
    <property type="entry name" value="Nucleoside_phosphorylase_sf"/>
</dbReference>
<dbReference type="GO" id="GO:0005829">
    <property type="term" value="C:cytosol"/>
    <property type="evidence" value="ECO:0007669"/>
    <property type="project" value="TreeGrafter"/>
</dbReference>
<dbReference type="AlphaFoldDB" id="A0A1I0CJV3"/>
<dbReference type="GeneID" id="78287545"/>
<keyword evidence="3" id="KW-0028">Amino-acid biosynthesis</keyword>
<dbReference type="NCBIfam" id="TIGR01704">
    <property type="entry name" value="MTA_SAH-Nsdase"/>
    <property type="match status" value="1"/>
</dbReference>
<name>A0A1I0CJV3_9FIRM</name>
<keyword evidence="4" id="KW-0378">Hydrolase</keyword>
<dbReference type="InterPro" id="IPR000845">
    <property type="entry name" value="Nucleoside_phosphorylase_d"/>
</dbReference>
<dbReference type="UniPathway" id="UPA00904">
    <property type="reaction ID" value="UER00871"/>
</dbReference>
<organism evidence="7 8">
    <name type="scientific">Thomasclavelia cocleata</name>
    <dbReference type="NCBI Taxonomy" id="69824"/>
    <lineage>
        <taxon>Bacteria</taxon>
        <taxon>Bacillati</taxon>
        <taxon>Bacillota</taxon>
        <taxon>Erysipelotrichia</taxon>
        <taxon>Erysipelotrichales</taxon>
        <taxon>Coprobacillaceae</taxon>
        <taxon>Thomasclavelia</taxon>
    </lineage>
</organism>
<dbReference type="Pfam" id="PF01048">
    <property type="entry name" value="PNP_UDP_1"/>
    <property type="match status" value="1"/>
</dbReference>
<feature type="domain" description="Nucleoside phosphorylase" evidence="6">
    <location>
        <begin position="13"/>
        <end position="193"/>
    </location>
</feature>